<dbReference type="Proteomes" id="UP000249061">
    <property type="component" value="Unassembled WGS sequence"/>
</dbReference>
<reference evidence="2 3" key="1">
    <citation type="submission" date="2017-08" db="EMBL/GenBank/DDBJ databases">
        <title>Infants hospitalized years apart are colonized by the same room-sourced microbial strains.</title>
        <authorList>
            <person name="Brooks B."/>
            <person name="Olm M.R."/>
            <person name="Firek B.A."/>
            <person name="Baker R."/>
            <person name="Thomas B.C."/>
            <person name="Morowitz M.J."/>
            <person name="Banfield J.F."/>
        </authorList>
    </citation>
    <scope>NUCLEOTIDE SEQUENCE [LARGE SCALE GENOMIC DNA]</scope>
    <source>
        <strain evidence="2">S2_003_000_R2_14</strain>
    </source>
</reference>
<protein>
    <recommendedName>
        <fullName evidence="1">MaoC-like domain-containing protein</fullName>
    </recommendedName>
</protein>
<dbReference type="AlphaFoldDB" id="A0A2W5T0X7"/>
<dbReference type="InterPro" id="IPR029069">
    <property type="entry name" value="HotDog_dom_sf"/>
</dbReference>
<proteinExistence type="predicted"/>
<feature type="domain" description="MaoC-like" evidence="1">
    <location>
        <begin position="191"/>
        <end position="261"/>
    </location>
</feature>
<dbReference type="SUPFAM" id="SSF54637">
    <property type="entry name" value="Thioesterase/thiol ester dehydrase-isomerase"/>
    <property type="match status" value="2"/>
</dbReference>
<dbReference type="PANTHER" id="PTHR43841">
    <property type="entry name" value="3-HYDROXYACYL-THIOESTER DEHYDRATASE HTDX-RELATED"/>
    <property type="match status" value="1"/>
</dbReference>
<dbReference type="InterPro" id="IPR002539">
    <property type="entry name" value="MaoC-like_dom"/>
</dbReference>
<evidence type="ECO:0000313" key="2">
    <source>
        <dbReference type="EMBL" id="PZR09389.1"/>
    </source>
</evidence>
<name>A0A2W5T0X7_9BACT</name>
<evidence type="ECO:0000313" key="3">
    <source>
        <dbReference type="Proteomes" id="UP000249061"/>
    </source>
</evidence>
<gene>
    <name evidence="2" type="ORF">DI536_22690</name>
</gene>
<comment type="caution">
    <text evidence="2">The sequence shown here is derived from an EMBL/GenBank/DDBJ whole genome shotgun (WGS) entry which is preliminary data.</text>
</comment>
<dbReference type="Gene3D" id="3.10.129.10">
    <property type="entry name" value="Hotdog Thioesterase"/>
    <property type="match status" value="1"/>
</dbReference>
<dbReference type="PANTHER" id="PTHR43841:SF1">
    <property type="entry name" value="3-HYDROXYACYL-THIOESTER DEHYDRATASE X"/>
    <property type="match status" value="1"/>
</dbReference>
<organism evidence="2 3">
    <name type="scientific">Archangium gephyra</name>
    <dbReference type="NCBI Taxonomy" id="48"/>
    <lineage>
        <taxon>Bacteria</taxon>
        <taxon>Pseudomonadati</taxon>
        <taxon>Myxococcota</taxon>
        <taxon>Myxococcia</taxon>
        <taxon>Myxococcales</taxon>
        <taxon>Cystobacterineae</taxon>
        <taxon>Archangiaceae</taxon>
        <taxon>Archangium</taxon>
    </lineage>
</organism>
<dbReference type="EMBL" id="QFQP01000021">
    <property type="protein sequence ID" value="PZR09389.1"/>
    <property type="molecule type" value="Genomic_DNA"/>
</dbReference>
<accession>A0A2W5T0X7</accession>
<dbReference type="Pfam" id="PF01575">
    <property type="entry name" value="MaoC_dehydratas"/>
    <property type="match status" value="1"/>
</dbReference>
<evidence type="ECO:0000259" key="1">
    <source>
        <dbReference type="Pfam" id="PF01575"/>
    </source>
</evidence>
<sequence>MYGGASMLSFDRSPSLWSLYPRILAARKPARVREGGQVPRLDGVLRGVRIDPAHLAKYRDLCGFRGDDVPVTYPHVLASGLHLALLSSPLFPVRLMGLVHVANHIAQRGPLPTSSSGELVAWLEGHRDTARGQEFELHTEWRQGSEVPWRETMTFLSRAPKQGGSRAAPEKVERPAADETFSFDAPSDIGRRYGPLAGDVNPIHLWSATAKWFGFKRAIAHGMWSLARCVSQLPADGPRTLDVQFKLPVFLPAKLVMERRDVDFVLLDENREKPHLTGRFSRA</sequence>